<proteinExistence type="predicted"/>
<accession>A0ABU5JT79</accession>
<dbReference type="RefSeq" id="WP_374217083.1">
    <property type="nucleotide sequence ID" value="NZ_JAXOVW010000008.1"/>
</dbReference>
<feature type="transmembrane region" description="Helical" evidence="1">
    <location>
        <begin position="82"/>
        <end position="113"/>
    </location>
</feature>
<evidence type="ECO:0000313" key="3">
    <source>
        <dbReference type="Proteomes" id="UP001291930"/>
    </source>
</evidence>
<dbReference type="EMBL" id="JAXOVW010000008">
    <property type="protein sequence ID" value="MDZ5606644.1"/>
    <property type="molecule type" value="Genomic_DNA"/>
</dbReference>
<feature type="transmembrane region" description="Helical" evidence="1">
    <location>
        <begin position="125"/>
        <end position="146"/>
    </location>
</feature>
<name>A0ABU5JT79_9BACI</name>
<evidence type="ECO:0000313" key="2">
    <source>
        <dbReference type="EMBL" id="MDZ5606644.1"/>
    </source>
</evidence>
<evidence type="ECO:0008006" key="4">
    <source>
        <dbReference type="Google" id="ProtNLM"/>
    </source>
</evidence>
<evidence type="ECO:0000256" key="1">
    <source>
        <dbReference type="SAM" id="Phobius"/>
    </source>
</evidence>
<keyword evidence="1" id="KW-0472">Membrane</keyword>
<sequence>MEDQGIFAGCLALSFTFILIIVIWGILAYVLTAFALYTMAKNDGANDGVLAFIPFLNSKVWGDLSREKLPGFLKEEAGWKVFGIYVLCFILNFVPIISVLATGVSLVLSIYLVYAILDRYGTNSVLFTIIHVITCSIFLPIHLFLIRNEPTKY</sequence>
<keyword evidence="1" id="KW-1133">Transmembrane helix</keyword>
<comment type="caution">
    <text evidence="2">The sequence shown here is derived from an EMBL/GenBank/DDBJ whole genome shotgun (WGS) entry which is preliminary data.</text>
</comment>
<feature type="transmembrane region" description="Helical" evidence="1">
    <location>
        <begin position="6"/>
        <end position="31"/>
    </location>
</feature>
<dbReference type="Proteomes" id="UP001291930">
    <property type="component" value="Unassembled WGS sequence"/>
</dbReference>
<protein>
    <recommendedName>
        <fullName evidence="4">Group-specific protein</fullName>
    </recommendedName>
</protein>
<keyword evidence="3" id="KW-1185">Reference proteome</keyword>
<gene>
    <name evidence="2" type="ORF">U2I54_05880</name>
</gene>
<reference evidence="3" key="1">
    <citation type="submission" date="2023-11" db="EMBL/GenBank/DDBJ databases">
        <title>Genome Sequence of Bacillus pseudomycoides stain BUPM19.</title>
        <authorList>
            <person name="Farhat A."/>
        </authorList>
    </citation>
    <scope>NUCLEOTIDE SEQUENCE [LARGE SCALE GENOMIC DNA]</scope>
    <source>
        <strain evidence="3">BUPM19</strain>
    </source>
</reference>
<organism evidence="2 3">
    <name type="scientific">Bacillus bingmayongensis</name>
    <dbReference type="NCBI Taxonomy" id="1150157"/>
    <lineage>
        <taxon>Bacteria</taxon>
        <taxon>Bacillati</taxon>
        <taxon>Bacillota</taxon>
        <taxon>Bacilli</taxon>
        <taxon>Bacillales</taxon>
        <taxon>Bacillaceae</taxon>
        <taxon>Bacillus</taxon>
    </lineage>
</organism>
<keyword evidence="1" id="KW-0812">Transmembrane</keyword>